<comment type="caution">
    <text evidence="1">The sequence shown here is derived from an EMBL/GenBank/DDBJ whole genome shotgun (WGS) entry which is preliminary data.</text>
</comment>
<gene>
    <name evidence="1" type="ORF">TSPI_06992</name>
</gene>
<name>A0ABR3KU24_TRISP</name>
<evidence type="ECO:0000313" key="1">
    <source>
        <dbReference type="EMBL" id="KAL1242892.1"/>
    </source>
</evidence>
<organism evidence="1 2">
    <name type="scientific">Trichinella spiralis</name>
    <name type="common">Trichina worm</name>
    <dbReference type="NCBI Taxonomy" id="6334"/>
    <lineage>
        <taxon>Eukaryota</taxon>
        <taxon>Metazoa</taxon>
        <taxon>Ecdysozoa</taxon>
        <taxon>Nematoda</taxon>
        <taxon>Enoplea</taxon>
        <taxon>Dorylaimia</taxon>
        <taxon>Trichinellida</taxon>
        <taxon>Trichinellidae</taxon>
        <taxon>Trichinella</taxon>
    </lineage>
</organism>
<sequence>GAASVSILATSPREIGRVCRVQRFNIKSAQFWTLPTGTDGSDQLQLQRRQKNNGMLAYTVHIPDEEHLEINYNHPFLAHTYFTPVVDKYRENQSIIPLPAED</sequence>
<proteinExistence type="predicted"/>
<accession>A0ABR3KU24</accession>
<dbReference type="EMBL" id="JBEUSY010000176">
    <property type="protein sequence ID" value="KAL1242892.1"/>
    <property type="molecule type" value="Genomic_DNA"/>
</dbReference>
<reference evidence="1 2" key="1">
    <citation type="submission" date="2024-07" db="EMBL/GenBank/DDBJ databases">
        <title>Enhanced genomic and transcriptomic resources for Trichinella pseudospiralis and T. spiralis underpin the discovery of pronounced molecular differences between stages and species.</title>
        <authorList>
            <person name="Pasi K.K."/>
            <person name="La Rosa G."/>
            <person name="Gomez-Morales M.A."/>
            <person name="Tosini F."/>
            <person name="Sumanam S."/>
            <person name="Young N.D."/>
            <person name="Chang B.C."/>
            <person name="Robin G.B."/>
        </authorList>
    </citation>
    <scope>NUCLEOTIDE SEQUENCE [LARGE SCALE GENOMIC DNA]</scope>
    <source>
        <strain evidence="1">ISS534</strain>
    </source>
</reference>
<protein>
    <submittedName>
        <fullName evidence="1">Solute carrier family 12 protein</fullName>
    </submittedName>
</protein>
<keyword evidence="2" id="KW-1185">Reference proteome</keyword>
<evidence type="ECO:0000313" key="2">
    <source>
        <dbReference type="Proteomes" id="UP001558632"/>
    </source>
</evidence>
<dbReference type="Proteomes" id="UP001558632">
    <property type="component" value="Unassembled WGS sequence"/>
</dbReference>
<feature type="non-terminal residue" evidence="1">
    <location>
        <position position="1"/>
    </location>
</feature>